<comment type="caution">
    <text evidence="1">The sequence shown here is derived from an EMBL/GenBank/DDBJ whole genome shotgun (WGS) entry which is preliminary data.</text>
</comment>
<evidence type="ECO:0000313" key="2">
    <source>
        <dbReference type="Proteomes" id="UP000033618"/>
    </source>
</evidence>
<evidence type="ECO:0000313" key="1">
    <source>
        <dbReference type="EMBL" id="KKB64970.1"/>
    </source>
</evidence>
<protein>
    <submittedName>
        <fullName evidence="1">Uncharacterized protein</fullName>
    </submittedName>
</protein>
<name>A0A0F5K4U2_9BURK</name>
<dbReference type="STRING" id="28092.WM40_03110"/>
<gene>
    <name evidence="1" type="ORF">WM40_03110</name>
</gene>
<keyword evidence="2" id="KW-1185">Reference proteome</keyword>
<organism evidence="1 2">
    <name type="scientific">Robbsia andropogonis</name>
    <dbReference type="NCBI Taxonomy" id="28092"/>
    <lineage>
        <taxon>Bacteria</taxon>
        <taxon>Pseudomonadati</taxon>
        <taxon>Pseudomonadota</taxon>
        <taxon>Betaproteobacteria</taxon>
        <taxon>Burkholderiales</taxon>
        <taxon>Burkholderiaceae</taxon>
        <taxon>Robbsia</taxon>
    </lineage>
</organism>
<dbReference type="AlphaFoldDB" id="A0A0F5K4U2"/>
<dbReference type="OrthoDB" id="9000156at2"/>
<dbReference type="RefSeq" id="WP_046152106.1">
    <property type="nucleotide sequence ID" value="NZ_CADFGU010000004.1"/>
</dbReference>
<dbReference type="Proteomes" id="UP000033618">
    <property type="component" value="Unassembled WGS sequence"/>
</dbReference>
<proteinExistence type="predicted"/>
<dbReference type="PATRIC" id="fig|28092.6.peg.732"/>
<reference evidence="1 2" key="1">
    <citation type="submission" date="2015-03" db="EMBL/GenBank/DDBJ databases">
        <title>Draft Genome Sequence of Burkholderia andropogonis type strain ICMP2807, isolated from Sorghum bicolor.</title>
        <authorList>
            <person name="Lopes-Santos L."/>
            <person name="Castro D.B."/>
            <person name="Ottoboni L.M."/>
            <person name="Park D."/>
            <person name="Weirc B.S."/>
            <person name="Destefano S.A."/>
        </authorList>
    </citation>
    <scope>NUCLEOTIDE SEQUENCE [LARGE SCALE GENOMIC DNA]</scope>
    <source>
        <strain evidence="1 2">ICMP2807</strain>
    </source>
</reference>
<accession>A0A0F5K4U2</accession>
<sequence>MSALIPLVYHMVRYPQRLFTVPANAYRMPLETAADYARAMQAESPCEPVCFDHMDRPEDARRVLLDNLQYFAFFAELSIRIRREIHADVHLFIEVCAPYFGPLPDALLHADVLLGVSLSKEARWHAARGEPVVWVGDRIRRDLDFSGDNSVHCGVWPKSLTEPFDELMRSDWSHFGIGLRHAPFHPTNPIPHCGAAGEHRI</sequence>
<dbReference type="EMBL" id="LAQU01000002">
    <property type="protein sequence ID" value="KKB64970.1"/>
    <property type="molecule type" value="Genomic_DNA"/>
</dbReference>